<evidence type="ECO:0000313" key="13">
    <source>
        <dbReference type="Proteomes" id="UP001501444"/>
    </source>
</evidence>
<sequence length="408" mass="42134">MTGNGRGARLGARVGAALRRDVVGGVLLLAATAAALVWANSPWSASYETLRTTTVGPAGWHLRLTLQAWAADGLLAVFFFLVGNELKQELVHGELRHPRRALLPVAAALAGVVVPALVFAVVNLGRGEAAAGWGIPMATDVAFAVAILAMVGRGLPPALRTFLLTLAIVDDLAAIIVIAVFYAAAISWPALMAAVGLLAVFGLLQTPRGARVLRRLRVPGWALGVPLAVAIWTLTHHSGVHATIAGAAMGLLMRTQREPGEPADPSHRAEHLLRPVTTALVLPVFALTAAGVTFGAAGNPFTTTVTIGVILGLAAGKVIGIAGGAWLTARLSPAELNPALGWWDIVGMAQLAGIGFTVSLLMAELSYPDSEQLLGDAKSGVLAGSAIATLLAAIVLAVRARHRRRTAT</sequence>
<name>A0ABP5TPL0_9ACTN</name>
<feature type="transmembrane region" description="Helical" evidence="11">
    <location>
        <begin position="188"/>
        <end position="204"/>
    </location>
</feature>
<evidence type="ECO:0000256" key="3">
    <source>
        <dbReference type="ARBA" id="ARBA00022449"/>
    </source>
</evidence>
<evidence type="ECO:0000256" key="7">
    <source>
        <dbReference type="ARBA" id="ARBA00023053"/>
    </source>
</evidence>
<keyword evidence="3 11" id="KW-0050">Antiport</keyword>
<proteinExistence type="inferred from homology"/>
<comment type="similarity">
    <text evidence="11">Belongs to the NhaA Na(+)/H(+) (TC 2.A.33) antiporter family.</text>
</comment>
<feature type="transmembrane region" description="Helical" evidence="11">
    <location>
        <begin position="381"/>
        <end position="398"/>
    </location>
</feature>
<evidence type="ECO:0000256" key="1">
    <source>
        <dbReference type="ARBA" id="ARBA00004429"/>
    </source>
</evidence>
<keyword evidence="6 11" id="KW-1133">Transmembrane helix</keyword>
<evidence type="ECO:0000256" key="8">
    <source>
        <dbReference type="ARBA" id="ARBA00023065"/>
    </source>
</evidence>
<gene>
    <name evidence="11 12" type="primary">nhaA</name>
    <name evidence="12" type="ORF">GCM10010170_051590</name>
</gene>
<evidence type="ECO:0000256" key="11">
    <source>
        <dbReference type="HAMAP-Rule" id="MF_01844"/>
    </source>
</evidence>
<comment type="subcellular location">
    <subcellularLocation>
        <location evidence="1">Cell inner membrane</location>
        <topology evidence="1">Multi-pass membrane protein</topology>
    </subcellularLocation>
    <subcellularLocation>
        <location evidence="11">Cell membrane</location>
        <topology evidence="11">Multi-pass membrane protein</topology>
    </subcellularLocation>
</comment>
<dbReference type="PANTHER" id="PTHR30341">
    <property type="entry name" value="SODIUM ION/PROTON ANTIPORTER NHAA-RELATED"/>
    <property type="match status" value="1"/>
</dbReference>
<dbReference type="HAMAP" id="MF_01844">
    <property type="entry name" value="NhaA"/>
    <property type="match status" value="1"/>
</dbReference>
<feature type="transmembrane region" description="Helical" evidence="11">
    <location>
        <begin position="163"/>
        <end position="182"/>
    </location>
</feature>
<reference evidence="13" key="1">
    <citation type="journal article" date="2019" name="Int. J. Syst. Evol. Microbiol.">
        <title>The Global Catalogue of Microorganisms (GCM) 10K type strain sequencing project: providing services to taxonomists for standard genome sequencing and annotation.</title>
        <authorList>
            <consortium name="The Broad Institute Genomics Platform"/>
            <consortium name="The Broad Institute Genome Sequencing Center for Infectious Disease"/>
            <person name="Wu L."/>
            <person name="Ma J."/>
        </authorList>
    </citation>
    <scope>NUCLEOTIDE SEQUENCE [LARGE SCALE GENOMIC DNA]</scope>
    <source>
        <strain evidence="13">JCM 3272</strain>
    </source>
</reference>
<keyword evidence="8 11" id="KW-0406">Ion transport</keyword>
<comment type="function">
    <text evidence="11">Na(+)/H(+) antiporter that extrudes sodium in exchange for external protons.</text>
</comment>
<dbReference type="Pfam" id="PF06965">
    <property type="entry name" value="Na_H_antiport_1"/>
    <property type="match status" value="1"/>
</dbReference>
<feature type="transmembrane region" description="Helical" evidence="11">
    <location>
        <begin position="276"/>
        <end position="298"/>
    </location>
</feature>
<dbReference type="InterPro" id="IPR004670">
    <property type="entry name" value="NhaA"/>
</dbReference>
<evidence type="ECO:0000256" key="2">
    <source>
        <dbReference type="ARBA" id="ARBA00022448"/>
    </source>
</evidence>
<comment type="catalytic activity">
    <reaction evidence="11">
        <text>Na(+)(in) + 2 H(+)(out) = Na(+)(out) + 2 H(+)(in)</text>
        <dbReference type="Rhea" id="RHEA:29251"/>
        <dbReference type="ChEBI" id="CHEBI:15378"/>
        <dbReference type="ChEBI" id="CHEBI:29101"/>
    </reaction>
</comment>
<evidence type="ECO:0000256" key="5">
    <source>
        <dbReference type="ARBA" id="ARBA00022692"/>
    </source>
</evidence>
<feature type="transmembrane region" description="Helical" evidence="11">
    <location>
        <begin position="21"/>
        <end position="40"/>
    </location>
</feature>
<feature type="transmembrane region" description="Helical" evidence="11">
    <location>
        <begin position="102"/>
        <end position="124"/>
    </location>
</feature>
<keyword evidence="2 11" id="KW-0813">Transport</keyword>
<feature type="transmembrane region" description="Helical" evidence="11">
    <location>
        <begin position="304"/>
        <end position="327"/>
    </location>
</feature>
<dbReference type="NCBIfam" id="TIGR00773">
    <property type="entry name" value="NhaA"/>
    <property type="match status" value="1"/>
</dbReference>
<dbReference type="InterPro" id="IPR023171">
    <property type="entry name" value="Na/H_antiporter_dom_sf"/>
</dbReference>
<evidence type="ECO:0000313" key="12">
    <source>
        <dbReference type="EMBL" id="GAA2358080.1"/>
    </source>
</evidence>
<protein>
    <recommendedName>
        <fullName evidence="11">Na(+)/H(+) antiporter NhaA</fullName>
    </recommendedName>
    <alternativeName>
        <fullName evidence="11">Sodium/proton antiporter NhaA</fullName>
    </alternativeName>
</protein>
<organism evidence="12 13">
    <name type="scientific">Dactylosporangium salmoneum</name>
    <dbReference type="NCBI Taxonomy" id="53361"/>
    <lineage>
        <taxon>Bacteria</taxon>
        <taxon>Bacillati</taxon>
        <taxon>Actinomycetota</taxon>
        <taxon>Actinomycetes</taxon>
        <taxon>Micromonosporales</taxon>
        <taxon>Micromonosporaceae</taxon>
        <taxon>Dactylosporangium</taxon>
    </lineage>
</organism>
<evidence type="ECO:0000256" key="4">
    <source>
        <dbReference type="ARBA" id="ARBA00022475"/>
    </source>
</evidence>
<evidence type="ECO:0000256" key="9">
    <source>
        <dbReference type="ARBA" id="ARBA00023136"/>
    </source>
</evidence>
<comment type="caution">
    <text evidence="12">The sequence shown here is derived from an EMBL/GenBank/DDBJ whole genome shotgun (WGS) entry which is preliminary data.</text>
</comment>
<keyword evidence="7 11" id="KW-0915">Sodium</keyword>
<feature type="transmembrane region" description="Helical" evidence="11">
    <location>
        <begin position="216"/>
        <end position="233"/>
    </location>
</feature>
<keyword evidence="10 11" id="KW-0739">Sodium transport</keyword>
<evidence type="ECO:0000256" key="10">
    <source>
        <dbReference type="ARBA" id="ARBA00023201"/>
    </source>
</evidence>
<dbReference type="PANTHER" id="PTHR30341:SF0">
    <property type="entry name" value="NA(+)_H(+) ANTIPORTER NHAA"/>
    <property type="match status" value="1"/>
</dbReference>
<dbReference type="RefSeq" id="WP_344615074.1">
    <property type="nucleotide sequence ID" value="NZ_BAAARV010000043.1"/>
</dbReference>
<keyword evidence="9 11" id="KW-0472">Membrane</keyword>
<evidence type="ECO:0000256" key="6">
    <source>
        <dbReference type="ARBA" id="ARBA00022989"/>
    </source>
</evidence>
<dbReference type="Proteomes" id="UP001501444">
    <property type="component" value="Unassembled WGS sequence"/>
</dbReference>
<accession>A0ABP5TPL0</accession>
<feature type="transmembrane region" description="Helical" evidence="11">
    <location>
        <begin position="60"/>
        <end position="82"/>
    </location>
</feature>
<dbReference type="EMBL" id="BAAARV010000043">
    <property type="protein sequence ID" value="GAA2358080.1"/>
    <property type="molecule type" value="Genomic_DNA"/>
</dbReference>
<feature type="transmembrane region" description="Helical" evidence="11">
    <location>
        <begin position="130"/>
        <end position="151"/>
    </location>
</feature>
<keyword evidence="13" id="KW-1185">Reference proteome</keyword>
<keyword evidence="4 11" id="KW-1003">Cell membrane</keyword>
<dbReference type="Gene3D" id="1.20.1530.10">
    <property type="entry name" value="Na+/H+ antiporter like domain"/>
    <property type="match status" value="1"/>
</dbReference>
<keyword evidence="5 11" id="KW-0812">Transmembrane</keyword>